<accession>A0A6P5Y626</accession>
<dbReference type="Proteomes" id="UP000515121">
    <property type="component" value="Unplaced"/>
</dbReference>
<dbReference type="PANTHER" id="PTHR37749:SF1">
    <property type="entry name" value="TRANSMEMBRANE PROTEIN"/>
    <property type="match status" value="1"/>
</dbReference>
<organism evidence="2 3">
    <name type="scientific">Durio zibethinus</name>
    <name type="common">Durian</name>
    <dbReference type="NCBI Taxonomy" id="66656"/>
    <lineage>
        <taxon>Eukaryota</taxon>
        <taxon>Viridiplantae</taxon>
        <taxon>Streptophyta</taxon>
        <taxon>Embryophyta</taxon>
        <taxon>Tracheophyta</taxon>
        <taxon>Spermatophyta</taxon>
        <taxon>Magnoliopsida</taxon>
        <taxon>eudicotyledons</taxon>
        <taxon>Gunneridae</taxon>
        <taxon>Pentapetalae</taxon>
        <taxon>rosids</taxon>
        <taxon>malvids</taxon>
        <taxon>Malvales</taxon>
        <taxon>Malvaceae</taxon>
        <taxon>Helicteroideae</taxon>
        <taxon>Durio</taxon>
    </lineage>
</organism>
<dbReference type="GO" id="GO:0005794">
    <property type="term" value="C:Golgi apparatus"/>
    <property type="evidence" value="ECO:0007669"/>
    <property type="project" value="TreeGrafter"/>
</dbReference>
<evidence type="ECO:0000256" key="1">
    <source>
        <dbReference type="SAM" id="Phobius"/>
    </source>
</evidence>
<gene>
    <name evidence="3 4" type="primary">LOC111288709</name>
</gene>
<keyword evidence="1" id="KW-0812">Transmembrane</keyword>
<name>A0A6P5Y626_DURZI</name>
<keyword evidence="1" id="KW-0472">Membrane</keyword>
<dbReference type="GeneID" id="111288709"/>
<sequence length="102" mass="11848">MNPRRIQNFQTKPKILLSKFISSFRDSNPLLLEPQLCLKKSTTEKMPFKTMIEVEQPSLLKYIIKVAIMMIGMVLPVGYMIFRNKRIPSASSYSKQKNKVLI</sequence>
<reference evidence="3 4" key="1">
    <citation type="submission" date="2025-04" db="UniProtKB">
        <authorList>
            <consortium name="RefSeq"/>
        </authorList>
    </citation>
    <scope>IDENTIFICATION</scope>
    <source>
        <tissue evidence="3 4">Fruit stalk</tissue>
    </source>
</reference>
<keyword evidence="2" id="KW-1185">Reference proteome</keyword>
<evidence type="ECO:0000313" key="4">
    <source>
        <dbReference type="RefSeq" id="XP_022735447.1"/>
    </source>
</evidence>
<feature type="transmembrane region" description="Helical" evidence="1">
    <location>
        <begin position="62"/>
        <end position="82"/>
    </location>
</feature>
<keyword evidence="1" id="KW-1133">Transmembrane helix</keyword>
<dbReference type="AlphaFoldDB" id="A0A6P5Y626"/>
<evidence type="ECO:0000313" key="3">
    <source>
        <dbReference type="RefSeq" id="XP_022735446.1"/>
    </source>
</evidence>
<dbReference type="PANTHER" id="PTHR37749">
    <property type="entry name" value="TRANSMEMBRANE PROTEIN"/>
    <property type="match status" value="1"/>
</dbReference>
<dbReference type="KEGG" id="dzi:111288709"/>
<dbReference type="RefSeq" id="XP_022735447.1">
    <property type="nucleotide sequence ID" value="XM_022879712.1"/>
</dbReference>
<dbReference type="OrthoDB" id="1898904at2759"/>
<protein>
    <submittedName>
        <fullName evidence="3 4">Uncharacterized protein LOC111288709 isoform X1</fullName>
    </submittedName>
</protein>
<dbReference type="RefSeq" id="XP_022735446.1">
    <property type="nucleotide sequence ID" value="XM_022879711.1"/>
</dbReference>
<proteinExistence type="predicted"/>
<evidence type="ECO:0000313" key="2">
    <source>
        <dbReference type="Proteomes" id="UP000515121"/>
    </source>
</evidence>